<dbReference type="GO" id="GO:0008360">
    <property type="term" value="P:regulation of cell shape"/>
    <property type="evidence" value="ECO:0007669"/>
    <property type="project" value="UniProtKB-UniRule"/>
</dbReference>
<evidence type="ECO:0000256" key="3">
    <source>
        <dbReference type="ARBA" id="ARBA00022840"/>
    </source>
</evidence>
<keyword evidence="1 6" id="KW-0963">Cytoplasm</keyword>
<evidence type="ECO:0000256" key="1">
    <source>
        <dbReference type="ARBA" id="ARBA00022490"/>
    </source>
</evidence>
<reference evidence="7" key="1">
    <citation type="submission" date="2020-02" db="EMBL/GenBank/DDBJ databases">
        <authorList>
            <person name="Meier V. D."/>
        </authorList>
    </citation>
    <scope>NUCLEOTIDE SEQUENCE</scope>
    <source>
        <strain evidence="7">AVDCRST_MAG67</strain>
    </source>
</reference>
<name>A0A6J4RTB3_9ACTN</name>
<dbReference type="HAMAP" id="MF_02207">
    <property type="entry name" value="MreB"/>
    <property type="match status" value="1"/>
</dbReference>
<dbReference type="PRINTS" id="PR01652">
    <property type="entry name" value="SHAPEPROTEIN"/>
</dbReference>
<dbReference type="NCBIfam" id="TIGR00904">
    <property type="entry name" value="mreB"/>
    <property type="match status" value="1"/>
</dbReference>
<evidence type="ECO:0000256" key="4">
    <source>
        <dbReference type="ARBA" id="ARBA00022960"/>
    </source>
</evidence>
<feature type="binding site" evidence="6">
    <location>
        <begin position="32"/>
        <end position="34"/>
    </location>
    <ligand>
        <name>ATP</name>
        <dbReference type="ChEBI" id="CHEBI:30616"/>
    </ligand>
</feature>
<dbReference type="PANTHER" id="PTHR42749:SF1">
    <property type="entry name" value="CELL SHAPE-DETERMINING PROTEIN MREB"/>
    <property type="match status" value="1"/>
</dbReference>
<sequence length="364" mass="38514">MRFGRDRPRGATSRRRLGSTLGVNDIAIDLGTANTLVYVGGEGIVVAEPSVVAMDTESGEVHAVGAEAERMIGRTPATISAVRPLRHGVIADFEVTEQMLRYFIARVLDRRWAHPRLIVCAPSGVTEVEQRAVEHAALAAGARRVQLIEEPIAAAIGAGVPIEEPVGRMIVDIGGGTSEVAVISLGGIVLSRSLRVGGYEMDEALGHYMRGAHQLVIGSRTAEAIKLAIGSAHPLAEEMTFAVRGRHIISGLPSEVQLHSEEVREALRAPLREILLAITETLEQTPPELASDIARHGILLAGGGTLLRGLAKLVEEETAIATNVIETALTCVAVGSGLALEHYDRLAGSATAKRARASRSTTTT</sequence>
<dbReference type="PANTHER" id="PTHR42749">
    <property type="entry name" value="CELL SHAPE-DETERMINING PROTEIN MREB"/>
    <property type="match status" value="1"/>
</dbReference>
<dbReference type="GO" id="GO:0005737">
    <property type="term" value="C:cytoplasm"/>
    <property type="evidence" value="ECO:0007669"/>
    <property type="project" value="UniProtKB-SubCell"/>
</dbReference>
<feature type="binding site" evidence="6">
    <location>
        <begin position="223"/>
        <end position="226"/>
    </location>
    <ligand>
        <name>ATP</name>
        <dbReference type="ChEBI" id="CHEBI:30616"/>
    </ligand>
</feature>
<dbReference type="SUPFAM" id="SSF53067">
    <property type="entry name" value="Actin-like ATPase domain"/>
    <property type="match status" value="2"/>
</dbReference>
<comment type="subunit">
    <text evidence="6">Forms polymers.</text>
</comment>
<evidence type="ECO:0000256" key="2">
    <source>
        <dbReference type="ARBA" id="ARBA00022741"/>
    </source>
</evidence>
<dbReference type="CDD" id="cd10225">
    <property type="entry name" value="ASKHA_NBD_MreB-like"/>
    <property type="match status" value="1"/>
</dbReference>
<comment type="similarity">
    <text evidence="5 6">Belongs to the FtsA/MreB family.</text>
</comment>
<accession>A0A6J4RTB3</accession>
<keyword evidence="2 6" id="KW-0547">Nucleotide-binding</keyword>
<dbReference type="NCBIfam" id="NF010539">
    <property type="entry name" value="PRK13927.1"/>
    <property type="match status" value="1"/>
</dbReference>
<comment type="subcellular location">
    <subcellularLocation>
        <location evidence="6">Cytoplasm</location>
    </subcellularLocation>
    <text evidence="6">Membrane-associated.</text>
</comment>
<proteinExistence type="inferred from homology"/>
<dbReference type="Pfam" id="PF06723">
    <property type="entry name" value="MreB_Mbl"/>
    <property type="match status" value="1"/>
</dbReference>
<evidence type="ECO:0000256" key="6">
    <source>
        <dbReference type="HAMAP-Rule" id="MF_02207"/>
    </source>
</evidence>
<dbReference type="AlphaFoldDB" id="A0A6J4RTB3"/>
<dbReference type="EMBL" id="CADCVQ010000017">
    <property type="protein sequence ID" value="CAA9474642.1"/>
    <property type="molecule type" value="Genomic_DNA"/>
</dbReference>
<keyword evidence="3 6" id="KW-0067">ATP-binding</keyword>
<dbReference type="GO" id="GO:0005524">
    <property type="term" value="F:ATP binding"/>
    <property type="evidence" value="ECO:0007669"/>
    <property type="project" value="UniProtKB-KW"/>
</dbReference>
<dbReference type="InterPro" id="IPR004753">
    <property type="entry name" value="MreB"/>
</dbReference>
<organism evidence="7">
    <name type="scientific">uncultured Solirubrobacteraceae bacterium</name>
    <dbReference type="NCBI Taxonomy" id="1162706"/>
    <lineage>
        <taxon>Bacteria</taxon>
        <taxon>Bacillati</taxon>
        <taxon>Actinomycetota</taxon>
        <taxon>Thermoleophilia</taxon>
        <taxon>Solirubrobacterales</taxon>
        <taxon>Solirubrobacteraceae</taxon>
        <taxon>environmental samples</taxon>
    </lineage>
</organism>
<feature type="binding site" evidence="6">
    <location>
        <begin position="175"/>
        <end position="177"/>
    </location>
    <ligand>
        <name>ATP</name>
        <dbReference type="ChEBI" id="CHEBI:30616"/>
    </ligand>
</feature>
<comment type="caution">
    <text evidence="6">Lacks conserved residue(s) required for the propagation of feature annotation.</text>
</comment>
<dbReference type="InterPro" id="IPR056546">
    <property type="entry name" value="MreB_MamK-like"/>
</dbReference>
<protein>
    <recommendedName>
        <fullName evidence="6">Cell shape-determining protein MreB</fullName>
    </recommendedName>
</protein>
<evidence type="ECO:0000313" key="7">
    <source>
        <dbReference type="EMBL" id="CAA9474642.1"/>
    </source>
</evidence>
<gene>
    <name evidence="6" type="primary">mreB</name>
    <name evidence="7" type="ORF">AVDCRST_MAG67-444</name>
</gene>
<dbReference type="GO" id="GO:0000902">
    <property type="term" value="P:cell morphogenesis"/>
    <property type="evidence" value="ECO:0007669"/>
    <property type="project" value="InterPro"/>
</dbReference>
<evidence type="ECO:0000256" key="5">
    <source>
        <dbReference type="ARBA" id="ARBA00023458"/>
    </source>
</evidence>
<keyword evidence="4 6" id="KW-0133">Cell shape</keyword>
<comment type="function">
    <text evidence="6">Forms membrane-associated dynamic filaments that are essential for cell shape determination. Acts by regulating cell wall synthesis and cell elongation, and thus cell shape. A feedback loop between cell geometry and MreB localization may maintain elongated cell shape by targeting cell wall growth to regions of negative cell wall curvature.</text>
</comment>
<dbReference type="Gene3D" id="3.30.420.40">
    <property type="match status" value="2"/>
</dbReference>
<dbReference type="InterPro" id="IPR043129">
    <property type="entry name" value="ATPase_NBD"/>
</dbReference>